<evidence type="ECO:0000256" key="6">
    <source>
        <dbReference type="ARBA" id="ARBA00023229"/>
    </source>
</evidence>
<dbReference type="GO" id="GO:0004659">
    <property type="term" value="F:prenyltransferase activity"/>
    <property type="evidence" value="ECO:0007669"/>
    <property type="project" value="InterPro"/>
</dbReference>
<dbReference type="InterPro" id="IPR008949">
    <property type="entry name" value="Isoprenoid_synthase_dom_sf"/>
</dbReference>
<name>A0A1M6CXH4_9FLAO</name>
<dbReference type="GO" id="GO:0008299">
    <property type="term" value="P:isoprenoid biosynthetic process"/>
    <property type="evidence" value="ECO:0007669"/>
    <property type="project" value="UniProtKB-KW"/>
</dbReference>
<dbReference type="EMBL" id="FQYP01000002">
    <property type="protein sequence ID" value="SHI65438.1"/>
    <property type="molecule type" value="Genomic_DNA"/>
</dbReference>
<dbReference type="InterPro" id="IPR000092">
    <property type="entry name" value="Polyprenyl_synt"/>
</dbReference>
<dbReference type="SFLD" id="SFLDS00005">
    <property type="entry name" value="Isoprenoid_Synthase_Type_I"/>
    <property type="match status" value="1"/>
</dbReference>
<proteinExistence type="inferred from homology"/>
<evidence type="ECO:0000313" key="9">
    <source>
        <dbReference type="Proteomes" id="UP000184432"/>
    </source>
</evidence>
<dbReference type="RefSeq" id="WP_073315021.1">
    <property type="nucleotide sequence ID" value="NZ_FQYP01000002.1"/>
</dbReference>
<keyword evidence="5" id="KW-0460">Magnesium</keyword>
<keyword evidence="3 7" id="KW-0808">Transferase</keyword>
<evidence type="ECO:0000313" key="8">
    <source>
        <dbReference type="EMBL" id="SHI65438.1"/>
    </source>
</evidence>
<keyword evidence="4" id="KW-0479">Metal-binding</keyword>
<evidence type="ECO:0000256" key="4">
    <source>
        <dbReference type="ARBA" id="ARBA00022723"/>
    </source>
</evidence>
<dbReference type="Pfam" id="PF00348">
    <property type="entry name" value="polyprenyl_synt"/>
    <property type="match status" value="1"/>
</dbReference>
<dbReference type="Proteomes" id="UP000184432">
    <property type="component" value="Unassembled WGS sequence"/>
</dbReference>
<dbReference type="AlphaFoldDB" id="A0A1M6CXH4"/>
<evidence type="ECO:0000256" key="3">
    <source>
        <dbReference type="ARBA" id="ARBA00022679"/>
    </source>
</evidence>
<evidence type="ECO:0000256" key="1">
    <source>
        <dbReference type="ARBA" id="ARBA00001946"/>
    </source>
</evidence>
<sequence>MERLKDVLTRTKTKIDTAFRDIAFPDTNMLESTNEAMYYMLNLGDGGKRIRPAIVFAISEGFNGDTQQAFEFAKAVEFIHTYTLIIDDIQDNDAIRRNAPTCHIKYDVNTATLAASRLFEEGLYPYHKYCQDIELFRKLNNQLHKGQCADLNAESWADDMVSLPHLQFIHSGKTSALIQIAILGGCISSKLSEQEVNKLLNYGYYLGLAFQAKDDILSKTETTESLGKPAGEQADENKLTYPSLFGSVESAQIEANKLAEKAIANLNEFENDSVAVLEELARFTVQRRR</sequence>
<evidence type="ECO:0000256" key="5">
    <source>
        <dbReference type="ARBA" id="ARBA00022842"/>
    </source>
</evidence>
<keyword evidence="9" id="KW-1185">Reference proteome</keyword>
<dbReference type="STRING" id="570521.SAMN04488508_102321"/>
<comment type="cofactor">
    <cofactor evidence="1">
        <name>Mg(2+)</name>
        <dbReference type="ChEBI" id="CHEBI:18420"/>
    </cofactor>
</comment>
<comment type="similarity">
    <text evidence="2 7">Belongs to the FPP/GGPP synthase family.</text>
</comment>
<organism evidence="8 9">
    <name type="scientific">Aquimarina spongiae</name>
    <dbReference type="NCBI Taxonomy" id="570521"/>
    <lineage>
        <taxon>Bacteria</taxon>
        <taxon>Pseudomonadati</taxon>
        <taxon>Bacteroidota</taxon>
        <taxon>Flavobacteriia</taxon>
        <taxon>Flavobacteriales</taxon>
        <taxon>Flavobacteriaceae</taxon>
        <taxon>Aquimarina</taxon>
    </lineage>
</organism>
<dbReference type="CDD" id="cd00685">
    <property type="entry name" value="Trans_IPPS_HT"/>
    <property type="match status" value="1"/>
</dbReference>
<gene>
    <name evidence="8" type="ORF">SAMN04488508_102321</name>
</gene>
<evidence type="ECO:0000256" key="7">
    <source>
        <dbReference type="RuleBase" id="RU004466"/>
    </source>
</evidence>
<dbReference type="SUPFAM" id="SSF48576">
    <property type="entry name" value="Terpenoid synthases"/>
    <property type="match status" value="1"/>
</dbReference>
<dbReference type="PANTHER" id="PTHR43281:SF1">
    <property type="entry name" value="FARNESYL DIPHOSPHATE SYNTHASE"/>
    <property type="match status" value="1"/>
</dbReference>
<accession>A0A1M6CXH4</accession>
<evidence type="ECO:0000256" key="2">
    <source>
        <dbReference type="ARBA" id="ARBA00006706"/>
    </source>
</evidence>
<keyword evidence="6" id="KW-0414">Isoprene biosynthesis</keyword>
<reference evidence="9" key="1">
    <citation type="submission" date="2016-11" db="EMBL/GenBank/DDBJ databases">
        <authorList>
            <person name="Varghese N."/>
            <person name="Submissions S."/>
        </authorList>
    </citation>
    <scope>NUCLEOTIDE SEQUENCE [LARGE SCALE GENOMIC DNA]</scope>
    <source>
        <strain evidence="9">DSM 22623</strain>
    </source>
</reference>
<dbReference type="Gene3D" id="1.10.600.10">
    <property type="entry name" value="Farnesyl Diphosphate Synthase"/>
    <property type="match status" value="1"/>
</dbReference>
<protein>
    <submittedName>
        <fullName evidence="8">Farnesyl-diphosphate synthase</fullName>
    </submittedName>
</protein>
<dbReference type="PANTHER" id="PTHR43281">
    <property type="entry name" value="FARNESYL DIPHOSPHATE SYNTHASE"/>
    <property type="match status" value="1"/>
</dbReference>
<dbReference type="GO" id="GO:0046872">
    <property type="term" value="F:metal ion binding"/>
    <property type="evidence" value="ECO:0007669"/>
    <property type="project" value="UniProtKB-KW"/>
</dbReference>
<dbReference type="OrthoDB" id="9805316at2"/>